<protein>
    <recommendedName>
        <fullName evidence="5">Cytochrome b5 heme-binding domain-containing protein</fullName>
    </recommendedName>
</protein>
<accession>A0A8S1IX79</accession>
<comment type="similarity">
    <text evidence="4">Belongs to the cytochrome b5 family.</text>
</comment>
<reference evidence="6" key="1">
    <citation type="submission" date="2020-12" db="EMBL/GenBank/DDBJ databases">
        <authorList>
            <person name="Iha C."/>
        </authorList>
    </citation>
    <scope>NUCLEOTIDE SEQUENCE</scope>
</reference>
<evidence type="ECO:0000256" key="2">
    <source>
        <dbReference type="ARBA" id="ARBA00022723"/>
    </source>
</evidence>
<dbReference type="InterPro" id="IPR036400">
    <property type="entry name" value="Cyt_B5-like_heme/steroid_sf"/>
</dbReference>
<organism evidence="6 7">
    <name type="scientific">Ostreobium quekettii</name>
    <dbReference type="NCBI Taxonomy" id="121088"/>
    <lineage>
        <taxon>Eukaryota</taxon>
        <taxon>Viridiplantae</taxon>
        <taxon>Chlorophyta</taxon>
        <taxon>core chlorophytes</taxon>
        <taxon>Ulvophyceae</taxon>
        <taxon>TCBD clade</taxon>
        <taxon>Bryopsidales</taxon>
        <taxon>Ostreobineae</taxon>
        <taxon>Ostreobiaceae</taxon>
        <taxon>Ostreobium</taxon>
    </lineage>
</organism>
<dbReference type="OrthoDB" id="432299at2759"/>
<dbReference type="PROSITE" id="PS00191">
    <property type="entry name" value="CYTOCHROME_B5_1"/>
    <property type="match status" value="1"/>
</dbReference>
<dbReference type="GO" id="GO:0005737">
    <property type="term" value="C:cytoplasm"/>
    <property type="evidence" value="ECO:0007669"/>
    <property type="project" value="TreeGrafter"/>
</dbReference>
<keyword evidence="7" id="KW-1185">Reference proteome</keyword>
<dbReference type="PANTHER" id="PTHR46237:SF1">
    <property type="entry name" value="CYTOCHROME B5 REDUCTASE 4"/>
    <property type="match status" value="1"/>
</dbReference>
<comment type="caution">
    <text evidence="6">The sequence shown here is derived from an EMBL/GenBank/DDBJ whole genome shotgun (WGS) entry which is preliminary data.</text>
</comment>
<dbReference type="InterPro" id="IPR001199">
    <property type="entry name" value="Cyt_B5-like_heme/steroid-bd"/>
</dbReference>
<evidence type="ECO:0000313" key="7">
    <source>
        <dbReference type="Proteomes" id="UP000708148"/>
    </source>
</evidence>
<dbReference type="Gene3D" id="3.10.120.10">
    <property type="entry name" value="Cytochrome b5-like heme/steroid binding domain"/>
    <property type="match status" value="1"/>
</dbReference>
<evidence type="ECO:0000259" key="5">
    <source>
        <dbReference type="PROSITE" id="PS50255"/>
    </source>
</evidence>
<proteinExistence type="inferred from homology"/>
<dbReference type="GO" id="GO:0046872">
    <property type="term" value="F:metal ion binding"/>
    <property type="evidence" value="ECO:0007669"/>
    <property type="project" value="UniProtKB-UniRule"/>
</dbReference>
<evidence type="ECO:0000313" key="6">
    <source>
        <dbReference type="EMBL" id="CAD7699720.1"/>
    </source>
</evidence>
<name>A0A8S1IX79_9CHLO</name>
<dbReference type="AlphaFoldDB" id="A0A8S1IX79"/>
<dbReference type="PROSITE" id="PS50255">
    <property type="entry name" value="CYTOCHROME_B5_2"/>
    <property type="match status" value="1"/>
</dbReference>
<keyword evidence="3 4" id="KW-0408">Iron</keyword>
<dbReference type="Proteomes" id="UP000708148">
    <property type="component" value="Unassembled WGS sequence"/>
</dbReference>
<dbReference type="PANTHER" id="PTHR46237">
    <property type="entry name" value="CYTOCHROME B5 REDUCTASE 4 FAMILY MEMBER"/>
    <property type="match status" value="1"/>
</dbReference>
<dbReference type="InterPro" id="IPR018506">
    <property type="entry name" value="Cyt_B5_heme-BS"/>
</dbReference>
<sequence length="174" mass="19153">MADDDDFSFPTLSPPAKVPLTAASTVVDRSNGKQAAAPVPVNQVSASRRPNVGRPGKVPLEKGYSQVEWMMKSRRQPNLTGVEGFQRHLTMEDVRKHNTEEDAWVVVKRKVYNISPYLRFHPGGVAILRTVFGKDASAMFAKYHPWVNIDALLQNCWVGVLDAPTNKEGAPVGG</sequence>
<feature type="domain" description="Cytochrome b5 heme-binding" evidence="5">
    <location>
        <begin position="86"/>
        <end position="162"/>
    </location>
</feature>
<dbReference type="Pfam" id="PF00173">
    <property type="entry name" value="Cyt-b5"/>
    <property type="match status" value="1"/>
</dbReference>
<dbReference type="GO" id="GO:0020037">
    <property type="term" value="F:heme binding"/>
    <property type="evidence" value="ECO:0007669"/>
    <property type="project" value="UniProtKB-UniRule"/>
</dbReference>
<dbReference type="InterPro" id="IPR051872">
    <property type="entry name" value="Cytochrome_b5/Flavoprotein_Rdt"/>
</dbReference>
<evidence type="ECO:0000256" key="3">
    <source>
        <dbReference type="ARBA" id="ARBA00023004"/>
    </source>
</evidence>
<keyword evidence="1 4" id="KW-0349">Heme</keyword>
<dbReference type="SUPFAM" id="SSF55856">
    <property type="entry name" value="Cytochrome b5-like heme/steroid binding domain"/>
    <property type="match status" value="1"/>
</dbReference>
<evidence type="ECO:0000256" key="1">
    <source>
        <dbReference type="ARBA" id="ARBA00022617"/>
    </source>
</evidence>
<dbReference type="SMART" id="SM01117">
    <property type="entry name" value="Cyt-b5"/>
    <property type="match status" value="1"/>
</dbReference>
<keyword evidence="2 4" id="KW-0479">Metal-binding</keyword>
<dbReference type="EMBL" id="CAJHUC010001099">
    <property type="protein sequence ID" value="CAD7699720.1"/>
    <property type="molecule type" value="Genomic_DNA"/>
</dbReference>
<dbReference type="GO" id="GO:0004128">
    <property type="term" value="F:cytochrome-b5 reductase activity, acting on NAD(P)H"/>
    <property type="evidence" value="ECO:0007669"/>
    <property type="project" value="TreeGrafter"/>
</dbReference>
<gene>
    <name evidence="6" type="ORF">OSTQU699_LOCUS5079</name>
</gene>
<evidence type="ECO:0000256" key="4">
    <source>
        <dbReference type="RuleBase" id="RU362121"/>
    </source>
</evidence>